<dbReference type="EMBL" id="AMZH03019159">
    <property type="protein sequence ID" value="RRT40728.1"/>
    <property type="molecule type" value="Genomic_DNA"/>
</dbReference>
<proteinExistence type="predicted"/>
<name>A0A426XMJ0_ENSVE</name>
<dbReference type="Proteomes" id="UP000287651">
    <property type="component" value="Unassembled WGS sequence"/>
</dbReference>
<evidence type="ECO:0000313" key="2">
    <source>
        <dbReference type="Proteomes" id="UP000287651"/>
    </source>
</evidence>
<comment type="caution">
    <text evidence="1">The sequence shown here is derived from an EMBL/GenBank/DDBJ whole genome shotgun (WGS) entry which is preliminary data.</text>
</comment>
<accession>A0A426XMJ0</accession>
<evidence type="ECO:0000313" key="1">
    <source>
        <dbReference type="EMBL" id="RRT40728.1"/>
    </source>
</evidence>
<sequence>MTARRWIALLKGDQGIAVVKICAELGSPVPHCRMQQFVINGDVKPSVLPVVWAYGDYLRLLGGVMLPNVSRDFIDAASSPVVIVVTHKTTSIRFIGLIDLSPRRYYNCRIAWAP</sequence>
<protein>
    <submittedName>
        <fullName evidence="1">Uncharacterized protein</fullName>
    </submittedName>
</protein>
<reference evidence="1 2" key="1">
    <citation type="journal article" date="2014" name="Agronomy (Basel)">
        <title>A Draft Genome Sequence for Ensete ventricosum, the Drought-Tolerant Tree Against Hunger.</title>
        <authorList>
            <person name="Harrison J."/>
            <person name="Moore K.A."/>
            <person name="Paszkiewicz K."/>
            <person name="Jones T."/>
            <person name="Grant M."/>
            <person name="Ambacheew D."/>
            <person name="Muzemil S."/>
            <person name="Studholme D.J."/>
        </authorList>
    </citation>
    <scope>NUCLEOTIDE SEQUENCE [LARGE SCALE GENOMIC DNA]</scope>
</reference>
<organism evidence="1 2">
    <name type="scientific">Ensete ventricosum</name>
    <name type="common">Abyssinian banana</name>
    <name type="synonym">Musa ensete</name>
    <dbReference type="NCBI Taxonomy" id="4639"/>
    <lineage>
        <taxon>Eukaryota</taxon>
        <taxon>Viridiplantae</taxon>
        <taxon>Streptophyta</taxon>
        <taxon>Embryophyta</taxon>
        <taxon>Tracheophyta</taxon>
        <taxon>Spermatophyta</taxon>
        <taxon>Magnoliopsida</taxon>
        <taxon>Liliopsida</taxon>
        <taxon>Zingiberales</taxon>
        <taxon>Musaceae</taxon>
        <taxon>Ensete</taxon>
    </lineage>
</organism>
<gene>
    <name evidence="1" type="ORF">B296_00040714</name>
</gene>
<dbReference type="AlphaFoldDB" id="A0A426XMJ0"/>